<protein>
    <submittedName>
        <fullName evidence="2">Type I restriction and modification enzyme subunit R-like protein</fullName>
    </submittedName>
</protein>
<feature type="domain" description="Type I restriction enzyme R protein C-terminal" evidence="1">
    <location>
        <begin position="13"/>
        <end position="79"/>
    </location>
</feature>
<dbReference type="Proteomes" id="UP000294567">
    <property type="component" value="Unassembled WGS sequence"/>
</dbReference>
<evidence type="ECO:0000259" key="1">
    <source>
        <dbReference type="Pfam" id="PF12008"/>
    </source>
</evidence>
<organism evidence="2 3">
    <name type="scientific">Keratinibaculum paraultunense</name>
    <dbReference type="NCBI Taxonomy" id="1278232"/>
    <lineage>
        <taxon>Bacteria</taxon>
        <taxon>Bacillati</taxon>
        <taxon>Bacillota</taxon>
        <taxon>Tissierellia</taxon>
        <taxon>Tissierellales</taxon>
        <taxon>Tepidimicrobiaceae</taxon>
        <taxon>Keratinibaculum</taxon>
    </lineage>
</organism>
<dbReference type="EMBL" id="SMAE01000006">
    <property type="protein sequence ID" value="TCS89387.1"/>
    <property type="molecule type" value="Genomic_DNA"/>
</dbReference>
<evidence type="ECO:0000313" key="2">
    <source>
        <dbReference type="EMBL" id="TCS89387.1"/>
    </source>
</evidence>
<dbReference type="InterPro" id="IPR022625">
    <property type="entry name" value="TypeI_RM_Rsu_C"/>
</dbReference>
<dbReference type="Pfam" id="PF12008">
    <property type="entry name" value="EcoR124_C"/>
    <property type="match status" value="1"/>
</dbReference>
<gene>
    <name evidence="2" type="ORF">EDD65_10653</name>
</gene>
<evidence type="ECO:0000313" key="3">
    <source>
        <dbReference type="Proteomes" id="UP000294567"/>
    </source>
</evidence>
<comment type="caution">
    <text evidence="2">The sequence shown here is derived from an EMBL/GenBank/DDBJ whole genome shotgun (WGS) entry which is preliminary data.</text>
</comment>
<keyword evidence="3" id="KW-1185">Reference proteome</keyword>
<sequence length="85" mass="10070">MSYLKILEKRHLIVFEIELVKQIEINIDYILMMVEKYRKCLTAKIRVFLLTLKKAIGSSIQLRNKKELIEEFIKTVNINTDVEGD</sequence>
<proteinExistence type="predicted"/>
<accession>A0A4V2UU69</accession>
<reference evidence="2 3" key="1">
    <citation type="submission" date="2019-03" db="EMBL/GenBank/DDBJ databases">
        <title>Genomic Encyclopedia of Type Strains, Phase IV (KMG-IV): sequencing the most valuable type-strain genomes for metagenomic binning, comparative biology and taxonomic classification.</title>
        <authorList>
            <person name="Goeker M."/>
        </authorList>
    </citation>
    <scope>NUCLEOTIDE SEQUENCE [LARGE SCALE GENOMIC DNA]</scope>
    <source>
        <strain evidence="2 3">DSM 26752</strain>
    </source>
</reference>
<name>A0A4V2UU69_9FIRM</name>
<dbReference type="AlphaFoldDB" id="A0A4V2UU69"/>